<dbReference type="InterPro" id="IPR035386">
    <property type="entry name" value="Arm-DNA-bind_5"/>
</dbReference>
<dbReference type="EMBL" id="FOJG01000002">
    <property type="protein sequence ID" value="SEW52360.1"/>
    <property type="molecule type" value="Genomic_DNA"/>
</dbReference>
<accession>A0A1I0S8J5</accession>
<evidence type="ECO:0000259" key="1">
    <source>
        <dbReference type="Pfam" id="PF17293"/>
    </source>
</evidence>
<dbReference type="Proteomes" id="UP000199310">
    <property type="component" value="Unassembled WGS sequence"/>
</dbReference>
<reference evidence="3" key="1">
    <citation type="submission" date="2016-10" db="EMBL/GenBank/DDBJ databases">
        <authorList>
            <person name="Varghese N."/>
            <person name="Submissions S."/>
        </authorList>
    </citation>
    <scope>NUCLEOTIDE SEQUENCE [LARGE SCALE GENOMIC DNA]</scope>
    <source>
        <strain evidence="3">DSM 3695</strain>
    </source>
</reference>
<keyword evidence="3" id="KW-1185">Reference proteome</keyword>
<dbReference type="AlphaFoldDB" id="A0A1I0S8J5"/>
<dbReference type="Pfam" id="PF17293">
    <property type="entry name" value="Arm-DNA-bind_5"/>
    <property type="match status" value="1"/>
</dbReference>
<dbReference type="STRING" id="29529.SAMN04488122_4782"/>
<feature type="domain" description="Arm DNA-binding" evidence="1">
    <location>
        <begin position="11"/>
        <end position="57"/>
    </location>
</feature>
<gene>
    <name evidence="2" type="ORF">SAMN04488122_4782</name>
</gene>
<name>A0A1I0S8J5_9BACT</name>
<evidence type="ECO:0000313" key="2">
    <source>
        <dbReference type="EMBL" id="SEW52360.1"/>
    </source>
</evidence>
<dbReference type="OrthoDB" id="673554at2"/>
<protein>
    <recommendedName>
        <fullName evidence="1">Arm DNA-binding domain-containing protein</fullName>
    </recommendedName>
</protein>
<proteinExistence type="predicted"/>
<organism evidence="2 3">
    <name type="scientific">Chitinophaga arvensicola</name>
    <dbReference type="NCBI Taxonomy" id="29529"/>
    <lineage>
        <taxon>Bacteria</taxon>
        <taxon>Pseudomonadati</taxon>
        <taxon>Bacteroidota</taxon>
        <taxon>Chitinophagia</taxon>
        <taxon>Chitinophagales</taxon>
        <taxon>Chitinophagaceae</taxon>
        <taxon>Chitinophaga</taxon>
    </lineage>
</organism>
<sequence length="64" mass="7413">MKVSQELSISFWLRKDNNNPDSKATIMLRITIDGQRDDFSLGYQVEPARFNNKAAEVAGNRWRL</sequence>
<dbReference type="RefSeq" id="WP_089898723.1">
    <property type="nucleotide sequence ID" value="NZ_FOJG01000002.1"/>
</dbReference>
<evidence type="ECO:0000313" key="3">
    <source>
        <dbReference type="Proteomes" id="UP000199310"/>
    </source>
</evidence>